<dbReference type="InterPro" id="IPR057435">
    <property type="entry name" value="Lips"/>
</dbReference>
<evidence type="ECO:0000313" key="3">
    <source>
        <dbReference type="Proteomes" id="UP000278807"/>
    </source>
</evidence>
<accession>A0A0R3T4F1</accession>
<keyword evidence="1" id="KW-0472">Membrane</keyword>
<dbReference type="WBParaSite" id="HNAJ_0000193701-mRNA-1">
    <property type="protein sequence ID" value="HNAJ_0000193701-mRNA-1"/>
    <property type="gene ID" value="HNAJ_0000193701"/>
</dbReference>
<dbReference type="EMBL" id="UZAE01000850">
    <property type="protein sequence ID" value="VDN97795.1"/>
    <property type="molecule type" value="Genomic_DNA"/>
</dbReference>
<feature type="transmembrane region" description="Helical" evidence="1">
    <location>
        <begin position="88"/>
        <end position="111"/>
    </location>
</feature>
<gene>
    <name evidence="2" type="ORF">HNAJ_LOCUS1936</name>
</gene>
<dbReference type="Pfam" id="PF25228">
    <property type="entry name" value="Lips"/>
    <property type="match status" value="1"/>
</dbReference>
<organism evidence="4">
    <name type="scientific">Rodentolepis nana</name>
    <name type="common">Dwarf tapeworm</name>
    <name type="synonym">Hymenolepis nana</name>
    <dbReference type="NCBI Taxonomy" id="102285"/>
    <lineage>
        <taxon>Eukaryota</taxon>
        <taxon>Metazoa</taxon>
        <taxon>Spiralia</taxon>
        <taxon>Lophotrochozoa</taxon>
        <taxon>Platyhelminthes</taxon>
        <taxon>Cestoda</taxon>
        <taxon>Eucestoda</taxon>
        <taxon>Cyclophyllidea</taxon>
        <taxon>Hymenolepididae</taxon>
        <taxon>Rodentolepis</taxon>
    </lineage>
</organism>
<evidence type="ECO:0000313" key="2">
    <source>
        <dbReference type="EMBL" id="VDN97795.1"/>
    </source>
</evidence>
<keyword evidence="3" id="KW-1185">Reference proteome</keyword>
<dbReference type="OrthoDB" id="10003277at2759"/>
<dbReference type="Proteomes" id="UP000278807">
    <property type="component" value="Unassembled WGS sequence"/>
</dbReference>
<protein>
    <submittedName>
        <fullName evidence="2 4">Uncharacterized protein</fullName>
    </submittedName>
</protein>
<dbReference type="STRING" id="102285.A0A0R3T4F1"/>
<evidence type="ECO:0000313" key="4">
    <source>
        <dbReference type="WBParaSite" id="HNAJ_0000193701-mRNA-1"/>
    </source>
</evidence>
<proteinExistence type="predicted"/>
<evidence type="ECO:0000256" key="1">
    <source>
        <dbReference type="SAM" id="Phobius"/>
    </source>
</evidence>
<dbReference type="PANTHER" id="PTHR37686">
    <property type="entry name" value="LD36006P"/>
    <property type="match status" value="1"/>
</dbReference>
<feature type="transmembrane region" description="Helical" evidence="1">
    <location>
        <begin position="142"/>
        <end position="166"/>
    </location>
</feature>
<dbReference type="AlphaFoldDB" id="A0A0R3T4F1"/>
<sequence length="371" mass="42279">MLEALNGYYEEERRDNLGYLYYTNEKKCQTLHSRLSRLWKSARAAANSRGGSNFRRSCIFFSASFLSLLLILLMPPLCLLLSTLSIAFGLAALPLIPLLSLVFHLFCVLLYDFYKPAVHANGVLPIVEVFVWHLGIRCVLQFITALLCGLVLYPIVALLWSVFGVLRWCLRSIWDTTVFHLCLRPYLRIPANDNCILKRRAGPGLSPMHFYKNSEAFSKTANSNSMPWLYYGSGKQARLADVCAILESQLETIEVDEWRAQMEEIAREPIRAYNSLAENLAWLSLSPVEKGIFSQLRGQTKAWLEEILQKAKQRKEALHPKFPRCQATRLKLSANELQVSSSSPYLFLLLFNLHILLLYEVTIGSVLLRGI</sequence>
<dbReference type="PANTHER" id="PTHR37686:SF1">
    <property type="entry name" value="LD36006P"/>
    <property type="match status" value="1"/>
</dbReference>
<reference evidence="4" key="1">
    <citation type="submission" date="2017-02" db="UniProtKB">
        <authorList>
            <consortium name="WormBaseParasite"/>
        </authorList>
    </citation>
    <scope>IDENTIFICATION</scope>
</reference>
<feature type="transmembrane region" description="Helical" evidence="1">
    <location>
        <begin position="345"/>
        <end position="368"/>
    </location>
</feature>
<keyword evidence="1" id="KW-1133">Transmembrane helix</keyword>
<keyword evidence="1" id="KW-0812">Transmembrane</keyword>
<feature type="transmembrane region" description="Helical" evidence="1">
    <location>
        <begin position="58"/>
        <end position="82"/>
    </location>
</feature>
<name>A0A0R3T4F1_RODNA</name>
<reference evidence="2 3" key="2">
    <citation type="submission" date="2018-11" db="EMBL/GenBank/DDBJ databases">
        <authorList>
            <consortium name="Pathogen Informatics"/>
        </authorList>
    </citation>
    <scope>NUCLEOTIDE SEQUENCE [LARGE SCALE GENOMIC DNA]</scope>
</reference>